<dbReference type="InterPro" id="IPR029058">
    <property type="entry name" value="AB_hydrolase_fold"/>
</dbReference>
<dbReference type="Gene3D" id="3.40.50.1820">
    <property type="entry name" value="alpha/beta hydrolase"/>
    <property type="match status" value="1"/>
</dbReference>
<gene>
    <name evidence="5" type="ORF">ISP19_03465</name>
</gene>
<comment type="similarity">
    <text evidence="1 3">Belongs to the type-B carboxylesterase/lipase family.</text>
</comment>
<dbReference type="Proteomes" id="UP001430149">
    <property type="component" value="Unassembled WGS sequence"/>
</dbReference>
<dbReference type="Pfam" id="PF00135">
    <property type="entry name" value="COesterase"/>
    <property type="match status" value="2"/>
</dbReference>
<sequence length="524" mass="55641">MNAHAGAVASTFNTKVQIEDGWLQGASSAGVLSFKGVPYAAAPVGNLRWRAPQAALHWSGVRQAMVFGADCPQTPTPGDDAVLQTRFDENCLFLNVWRPAGDTRHLPVMVWIHGGAFVNGGSSAPIYAGSLLAKRGVVVVSINYRLGRLGFFGFPALTKEHPEEPKGNYGYLDQIAALKWVQRNIAAFGGDPRNVTVFGESAGGMSVHMLLTSPMARGLFAKAIIESGAGRGGPDGPERFLGEDKPGLPSAETIGVNFARAQGIAGNDAAALAKLRALPADKIVSGLNMAVLGFMLATRQTPTFAGPMIDGRVVVETPDQAYLAHRQARVPLIIGANSADLSLDFASSTEQALAPFGARADDAKALYDPTGNADYRLVAAEVGADRYMVEPARFTARTLSAQGIPVYEYRFSYVAQSMRSQGIAGAPHASEIPYVLQTIDARYGPSVTKTDRAVADLASGYWVNFARTGNPNRNGLAHWPRYESKSDELLDFHADGTAEGEADPWKARLDLTAAAANDGSKAAH</sequence>
<evidence type="ECO:0000313" key="5">
    <source>
        <dbReference type="EMBL" id="MBM7124427.1"/>
    </source>
</evidence>
<evidence type="ECO:0000259" key="4">
    <source>
        <dbReference type="Pfam" id="PF00135"/>
    </source>
</evidence>
<dbReference type="InterPro" id="IPR019826">
    <property type="entry name" value="Carboxylesterase_B_AS"/>
</dbReference>
<feature type="domain" description="Carboxylesterase type B" evidence="4">
    <location>
        <begin position="14"/>
        <end position="351"/>
    </location>
</feature>
<evidence type="ECO:0000313" key="6">
    <source>
        <dbReference type="Proteomes" id="UP001430149"/>
    </source>
</evidence>
<evidence type="ECO:0000256" key="1">
    <source>
        <dbReference type="ARBA" id="ARBA00005964"/>
    </source>
</evidence>
<organism evidence="5 6">
    <name type="scientific">Dyella flava</name>
    <dbReference type="NCBI Taxonomy" id="1920170"/>
    <lineage>
        <taxon>Bacteria</taxon>
        <taxon>Pseudomonadati</taxon>
        <taxon>Pseudomonadota</taxon>
        <taxon>Gammaproteobacteria</taxon>
        <taxon>Lysobacterales</taxon>
        <taxon>Rhodanobacteraceae</taxon>
        <taxon>Dyella</taxon>
    </lineage>
</organism>
<dbReference type="InterPro" id="IPR002018">
    <property type="entry name" value="CarbesteraseB"/>
</dbReference>
<dbReference type="SUPFAM" id="SSF53474">
    <property type="entry name" value="alpha/beta-Hydrolases"/>
    <property type="match status" value="1"/>
</dbReference>
<proteinExistence type="inferred from homology"/>
<evidence type="ECO:0000256" key="3">
    <source>
        <dbReference type="RuleBase" id="RU361235"/>
    </source>
</evidence>
<dbReference type="PROSITE" id="PS00122">
    <property type="entry name" value="CARBOXYLESTERASE_B_1"/>
    <property type="match status" value="1"/>
</dbReference>
<comment type="caution">
    <text evidence="5">The sequence shown here is derived from an EMBL/GenBank/DDBJ whole genome shotgun (WGS) entry which is preliminary data.</text>
</comment>
<accession>A0ABS2JZK0</accession>
<keyword evidence="6" id="KW-1185">Reference proteome</keyword>
<keyword evidence="2 3" id="KW-0378">Hydrolase</keyword>
<feature type="domain" description="Carboxylesterase type B" evidence="4">
    <location>
        <begin position="381"/>
        <end position="497"/>
    </location>
</feature>
<dbReference type="InterPro" id="IPR050309">
    <property type="entry name" value="Type-B_Carboxylest/Lipase"/>
</dbReference>
<name>A0ABS2JZK0_9GAMM</name>
<dbReference type="PANTHER" id="PTHR11559">
    <property type="entry name" value="CARBOXYLESTERASE"/>
    <property type="match status" value="1"/>
</dbReference>
<reference evidence="5" key="1">
    <citation type="submission" date="2020-10" db="EMBL/GenBank/DDBJ databases">
        <title>Phylogeny of dyella-like bacteria.</title>
        <authorList>
            <person name="Fu J."/>
        </authorList>
    </citation>
    <scope>NUCLEOTIDE SEQUENCE</scope>
    <source>
        <strain evidence="5">DHOC52</strain>
    </source>
</reference>
<dbReference type="EMBL" id="JADIKE010000027">
    <property type="protein sequence ID" value="MBM7124427.1"/>
    <property type="molecule type" value="Genomic_DNA"/>
</dbReference>
<evidence type="ECO:0000256" key="2">
    <source>
        <dbReference type="ARBA" id="ARBA00022801"/>
    </source>
</evidence>
<protein>
    <recommendedName>
        <fullName evidence="3">Carboxylic ester hydrolase</fullName>
        <ecNumber evidence="3">3.1.1.-</ecNumber>
    </recommendedName>
</protein>
<dbReference type="EC" id="3.1.1.-" evidence="3"/>